<organism evidence="1 2">
    <name type="scientific">Flagellimonas ochracea</name>
    <dbReference type="NCBI Taxonomy" id="2696472"/>
    <lineage>
        <taxon>Bacteria</taxon>
        <taxon>Pseudomonadati</taxon>
        <taxon>Bacteroidota</taxon>
        <taxon>Flavobacteriia</taxon>
        <taxon>Flavobacteriales</taxon>
        <taxon>Flavobacteriaceae</taxon>
        <taxon>Flagellimonas</taxon>
    </lineage>
</organism>
<dbReference type="Proteomes" id="UP000667650">
    <property type="component" value="Unassembled WGS sequence"/>
</dbReference>
<name>A0A964TDS0_9FLAO</name>
<gene>
    <name evidence="1" type="ORF">GTQ34_14130</name>
</gene>
<dbReference type="AlphaFoldDB" id="A0A964TDS0"/>
<comment type="caution">
    <text evidence="1">The sequence shown here is derived from an EMBL/GenBank/DDBJ whole genome shotgun (WGS) entry which is preliminary data.</text>
</comment>
<evidence type="ECO:0000313" key="1">
    <source>
        <dbReference type="EMBL" id="NAY93057.1"/>
    </source>
</evidence>
<dbReference type="RefSeq" id="WP_166524470.1">
    <property type="nucleotide sequence ID" value="NZ_JAAABI010000006.1"/>
</dbReference>
<proteinExistence type="predicted"/>
<evidence type="ECO:0000313" key="2">
    <source>
        <dbReference type="Proteomes" id="UP000667650"/>
    </source>
</evidence>
<accession>A0A964TDS0</accession>
<evidence type="ECO:0008006" key="3">
    <source>
        <dbReference type="Google" id="ProtNLM"/>
    </source>
</evidence>
<protein>
    <recommendedName>
        <fullName evidence="3">TfoX N-terminal domain-containing protein</fullName>
    </recommendedName>
</protein>
<sequence length="108" mass="12291">MKREEVLELYRNVIAKNSNFELKGKSMPYTSANGHMFSQLNKDGELGIRLSKTDTSAFDTKYGAKPFTSYGAVMKEYVLVPEVLFTEPDTLGFYLQKGYEYVMSLPPK</sequence>
<dbReference type="EMBL" id="JAAABI010000006">
    <property type="protein sequence ID" value="NAY93057.1"/>
    <property type="molecule type" value="Genomic_DNA"/>
</dbReference>
<reference evidence="1" key="1">
    <citation type="submission" date="2020-01" db="EMBL/GenBank/DDBJ databases">
        <title>Muricauda ochracea sp. nov., isolated from a tidal flat of Garorim bay in Korea.</title>
        <authorList>
            <person name="Kim D."/>
            <person name="Yoo Y."/>
            <person name="Kim J.-J."/>
        </authorList>
    </citation>
    <scope>NUCLEOTIDE SEQUENCE</scope>
    <source>
        <strain evidence="1">JGD-17</strain>
    </source>
</reference>
<keyword evidence="2" id="KW-1185">Reference proteome</keyword>